<comment type="caution">
    <text evidence="1">The sequence shown here is derived from an EMBL/GenBank/DDBJ whole genome shotgun (WGS) entry which is preliminary data.</text>
</comment>
<evidence type="ECO:0000313" key="2">
    <source>
        <dbReference type="Proteomes" id="UP001239111"/>
    </source>
</evidence>
<proteinExistence type="predicted"/>
<dbReference type="Proteomes" id="UP001239111">
    <property type="component" value="Chromosome 3"/>
</dbReference>
<keyword evidence="2" id="KW-1185">Reference proteome</keyword>
<organism evidence="1 2">
    <name type="scientific">Eretmocerus hayati</name>
    <dbReference type="NCBI Taxonomy" id="131215"/>
    <lineage>
        <taxon>Eukaryota</taxon>
        <taxon>Metazoa</taxon>
        <taxon>Ecdysozoa</taxon>
        <taxon>Arthropoda</taxon>
        <taxon>Hexapoda</taxon>
        <taxon>Insecta</taxon>
        <taxon>Pterygota</taxon>
        <taxon>Neoptera</taxon>
        <taxon>Endopterygota</taxon>
        <taxon>Hymenoptera</taxon>
        <taxon>Apocrita</taxon>
        <taxon>Proctotrupomorpha</taxon>
        <taxon>Chalcidoidea</taxon>
        <taxon>Aphelinidae</taxon>
        <taxon>Aphelininae</taxon>
        <taxon>Eretmocerus</taxon>
    </lineage>
</organism>
<evidence type="ECO:0000313" key="1">
    <source>
        <dbReference type="EMBL" id="KAJ8672785.1"/>
    </source>
</evidence>
<name>A0ACC2NNL5_9HYME</name>
<gene>
    <name evidence="1" type="ORF">QAD02_004045</name>
</gene>
<protein>
    <submittedName>
        <fullName evidence="1">Uncharacterized protein</fullName>
    </submittedName>
</protein>
<accession>A0ACC2NNL5</accession>
<dbReference type="EMBL" id="CM056743">
    <property type="protein sequence ID" value="KAJ8672785.1"/>
    <property type="molecule type" value="Genomic_DNA"/>
</dbReference>
<sequence length="630" mass="70093">MAMLQLGGHLANASVKITPRVFWSLTAQHLLSISSTTANTKPTVTSSIVKVFSDEAPGSGCFDKKDDQKRSGAPSEKFSSKRESTQRINDVFMNLTLSKQSETTTSALDREIEEKIQSAISCEELLDLSQHVNFDHDCAAAVLNKLYKWIAIGKIKMNDVEQDQRFLEINRMVGSPTSTGKLDAVSKLHALGDKLWKKRVDGQDHDHSSSAGVSRSATGSIDATMLSSSNQLLRRMRDKGSYRPPSSPRVPKFADHSIDATISVLTSLASAQKRSVSILQDVSSKIVASTTPLDLKQVGDILYSVALLNFYDKPLMEKMCTALLDLIPKNDRCAVIGSILTSISFLRYRNDELLDKISTWIVEHGQSVRPQEICSLLMTLASMGYTPQNFEDFYQSIILPLKETDMCQSSEWLDVVWALTILNKVTLQHFESVLNSDFVNRLTDLQQLSTSKSLKLLNINAAARLFVPNYKGPSIPEDSQLWNTPLTKTKEKAEISNAIVSALKMLLPSDSTYLNITPNTKLGFSLDAVLCVDNSCTPLPVDSKSNNNKEVFRIAVLGCCYAEFCREKQELIGPVKFHRSLLEKQGYKVLLIPYSEMNTKDKLVTRVKYLIDGIKSLVQSDLVKAMDRQK</sequence>
<reference evidence="1" key="1">
    <citation type="submission" date="2023-04" db="EMBL/GenBank/DDBJ databases">
        <title>A chromosome-level genome assembly of the parasitoid wasp Eretmocerus hayati.</title>
        <authorList>
            <person name="Zhong Y."/>
            <person name="Liu S."/>
            <person name="Liu Y."/>
        </authorList>
    </citation>
    <scope>NUCLEOTIDE SEQUENCE</scope>
    <source>
        <strain evidence="1">ZJU_SS_LIU_2023</strain>
    </source>
</reference>